<dbReference type="PIRSF" id="PIRSF038922">
    <property type="entry name" value="SRP72"/>
    <property type="match status" value="1"/>
</dbReference>
<evidence type="ECO:0000313" key="12">
    <source>
        <dbReference type="EMBL" id="CCC66665.1"/>
    </source>
</evidence>
<dbReference type="InterPro" id="IPR011990">
    <property type="entry name" value="TPR-like_helical_dom_sf"/>
</dbReference>
<evidence type="ECO:0000256" key="1">
    <source>
        <dbReference type="ARBA" id="ARBA00004240"/>
    </source>
</evidence>
<accession>G0V5C9</accession>
<evidence type="ECO:0000259" key="11">
    <source>
        <dbReference type="Pfam" id="PF08492"/>
    </source>
</evidence>
<name>G0V5C9_NAUCA</name>
<dbReference type="GO" id="GO:0005783">
    <property type="term" value="C:endoplasmic reticulum"/>
    <property type="evidence" value="ECO:0007669"/>
    <property type="project" value="UniProtKB-SubCell"/>
</dbReference>
<feature type="domain" description="Signal recognition particle SRP72 subunit RNA-binding" evidence="11">
    <location>
        <begin position="533"/>
        <end position="592"/>
    </location>
</feature>
<dbReference type="AlphaFoldDB" id="G0V5C9"/>
<evidence type="ECO:0000313" key="13">
    <source>
        <dbReference type="Proteomes" id="UP000001640"/>
    </source>
</evidence>
<dbReference type="OMA" id="ELACNER"/>
<dbReference type="RefSeq" id="XP_003673056.1">
    <property type="nucleotide sequence ID" value="XM_003673008.1"/>
</dbReference>
<evidence type="ECO:0000256" key="8">
    <source>
        <dbReference type="ARBA" id="ARBA00023274"/>
    </source>
</evidence>
<dbReference type="FunCoup" id="G0V5C9">
    <property type="interactions" value="1016"/>
</dbReference>
<keyword evidence="5 9" id="KW-0963">Cytoplasm</keyword>
<dbReference type="STRING" id="1064592.G0V5C9"/>
<comment type="subcellular location">
    <subcellularLocation>
        <location evidence="2 9">Cytoplasm</location>
    </subcellularLocation>
    <subcellularLocation>
        <location evidence="1">Endoplasmic reticulum</location>
    </subcellularLocation>
</comment>
<evidence type="ECO:0000256" key="6">
    <source>
        <dbReference type="ARBA" id="ARBA00022824"/>
    </source>
</evidence>
<reference key="2">
    <citation type="submission" date="2011-08" db="EMBL/GenBank/DDBJ databases">
        <title>Genome sequence of Naumovozyma castellii.</title>
        <authorList>
            <person name="Gordon J.L."/>
            <person name="Armisen D."/>
            <person name="Proux-Wera E."/>
            <person name="OhEigeartaigh S.S."/>
            <person name="Byrne K.P."/>
            <person name="Wolfe K.H."/>
        </authorList>
    </citation>
    <scope>NUCLEOTIDE SEQUENCE</scope>
    <source>
        <strain>Type strain:CBS 4309</strain>
    </source>
</reference>
<dbReference type="PANTHER" id="PTHR14094:SF9">
    <property type="entry name" value="SIGNAL RECOGNITION PARTICLE SUBUNIT SRP72"/>
    <property type="match status" value="1"/>
</dbReference>
<dbReference type="InterPro" id="IPR013699">
    <property type="entry name" value="Signal_recog_part_SRP72_RNA-bd"/>
</dbReference>
<keyword evidence="7 9" id="KW-0733">Signal recognition particle</keyword>
<dbReference type="EMBL" id="HE576752">
    <property type="protein sequence ID" value="CCC66665.1"/>
    <property type="molecule type" value="Genomic_DNA"/>
</dbReference>
<dbReference type="eggNOG" id="KOG2376">
    <property type="taxonomic scope" value="Eukaryota"/>
</dbReference>
<dbReference type="GO" id="GO:0043022">
    <property type="term" value="F:ribosome binding"/>
    <property type="evidence" value="ECO:0007669"/>
    <property type="project" value="TreeGrafter"/>
</dbReference>
<evidence type="ECO:0000256" key="10">
    <source>
        <dbReference type="SAM" id="MobiDB-lite"/>
    </source>
</evidence>
<sequence>MVKDNLTNLLSQLNVESTHNEHSKAEQTCLNLLDGGCSNPGQIFKHCLIAVIKQDKYERALALLQRYKHIDEKYGSQFMLEKLYIYYKLNQVAKFEKLFSSKFKDGIDGILKVKMTSKNRGLLHARAQFCYRNGKYEESYKIYHYLASSNDQEEFDNDLELACNERVPLTALPNLEVSSPLFSKLHDESYDLLFNESMILSAKECYQEAIELLTRALTMAKGDGYESDINAIELQLAYVYQMMGEKDDSKKLLNNLLTKLEPGSAFQLIVKNNINSFIDFSKYSTNFNLLQRNLNFEKLNSLNLQNLTFEQWSTIQRNYMFLQLFNNNKVQSKSTILSRTLSNYSNLVDNVSLETYKTQSKKLYHHCISMINSGTTGSVIGFLLLTLQLLIVEKQWDNSIRLCESFLNKDKSSSKSNHIVKYILFELYKVTGRHNSKRMLLFRTLTTLDNWDSIEQDLPFWKHVAFQNLTIGQTKDAKKIFDVIKQHDNNELIESILSGESFNIEKCSELVADIDVDELIASGIKPLESTLRKKTVDNKANKILKNKMQLKNKKRKEQKLKKFLATHESASSSKFPDPERWVPMRDRSTYRPKRRQQLTKQTQGGVMSKKAEQALDISKKTPPPGRNNAKKNKKKGRK</sequence>
<protein>
    <recommendedName>
        <fullName evidence="4 9">Signal recognition particle subunit SRP72</fullName>
    </recommendedName>
</protein>
<proteinExistence type="inferred from homology"/>
<organism evidence="12 13">
    <name type="scientific">Naumovozyma castellii</name>
    <name type="common">Yeast</name>
    <name type="synonym">Saccharomyces castellii</name>
    <dbReference type="NCBI Taxonomy" id="27288"/>
    <lineage>
        <taxon>Eukaryota</taxon>
        <taxon>Fungi</taxon>
        <taxon>Dikarya</taxon>
        <taxon>Ascomycota</taxon>
        <taxon>Saccharomycotina</taxon>
        <taxon>Saccharomycetes</taxon>
        <taxon>Saccharomycetales</taxon>
        <taxon>Saccharomycetaceae</taxon>
        <taxon>Naumovozyma</taxon>
    </lineage>
</organism>
<dbReference type="GO" id="GO:0008312">
    <property type="term" value="F:7S RNA binding"/>
    <property type="evidence" value="ECO:0007669"/>
    <property type="project" value="InterPro"/>
</dbReference>
<evidence type="ECO:0000256" key="3">
    <source>
        <dbReference type="ARBA" id="ARBA00007676"/>
    </source>
</evidence>
<evidence type="ECO:0000256" key="7">
    <source>
        <dbReference type="ARBA" id="ARBA00023135"/>
    </source>
</evidence>
<evidence type="ECO:0000256" key="9">
    <source>
        <dbReference type="PIRNR" id="PIRNR038922"/>
    </source>
</evidence>
<dbReference type="OrthoDB" id="5421607at2759"/>
<evidence type="ECO:0000256" key="2">
    <source>
        <dbReference type="ARBA" id="ARBA00004496"/>
    </source>
</evidence>
<evidence type="ECO:0000256" key="5">
    <source>
        <dbReference type="ARBA" id="ARBA00022490"/>
    </source>
</evidence>
<dbReference type="InterPro" id="IPR026270">
    <property type="entry name" value="SRP72"/>
</dbReference>
<evidence type="ECO:0000256" key="4">
    <source>
        <dbReference type="ARBA" id="ARBA00018350"/>
    </source>
</evidence>
<dbReference type="SUPFAM" id="SSF48452">
    <property type="entry name" value="TPR-like"/>
    <property type="match status" value="1"/>
</dbReference>
<keyword evidence="8 9" id="KW-0687">Ribonucleoprotein</keyword>
<comment type="similarity">
    <text evidence="3 9">Belongs to the SRP72 family.</text>
</comment>
<feature type="compositionally biased region" description="Basic residues" evidence="10">
    <location>
        <begin position="628"/>
        <end position="638"/>
    </location>
</feature>
<gene>
    <name evidence="12" type="primary">NCAS0A01050</name>
    <name evidence="12" type="ordered locus">NCAS_0A01050</name>
</gene>
<keyword evidence="6" id="KW-0256">Endoplasmic reticulum</keyword>
<dbReference type="HOGENOM" id="CLU_013808_4_0_1"/>
<dbReference type="GO" id="GO:0005786">
    <property type="term" value="C:signal recognition particle, endoplasmic reticulum targeting"/>
    <property type="evidence" value="ECO:0007669"/>
    <property type="project" value="UniProtKB-UniRule"/>
</dbReference>
<comment type="function">
    <text evidence="9">Component of the signal recognition particle (SRP) complex, a ribonucleoprotein complex that mediates the cotranslational targeting of secretory and membrane proteins to the endoplasmic reticulum (ER).</text>
</comment>
<dbReference type="Proteomes" id="UP000001640">
    <property type="component" value="Chromosome 1"/>
</dbReference>
<dbReference type="Pfam" id="PF08492">
    <property type="entry name" value="SRP72"/>
    <property type="match status" value="1"/>
</dbReference>
<dbReference type="PANTHER" id="PTHR14094">
    <property type="entry name" value="SIGNAL RECOGNITION PARTICLE 72"/>
    <property type="match status" value="1"/>
</dbReference>
<dbReference type="KEGG" id="ncs:NCAS_0A01050"/>
<feature type="region of interest" description="Disordered" evidence="10">
    <location>
        <begin position="564"/>
        <end position="638"/>
    </location>
</feature>
<keyword evidence="13" id="KW-1185">Reference proteome</keyword>
<dbReference type="InParanoid" id="G0V5C9"/>
<dbReference type="Gene3D" id="1.25.40.10">
    <property type="entry name" value="Tetratricopeptide repeat domain"/>
    <property type="match status" value="2"/>
</dbReference>
<dbReference type="GeneID" id="96900154"/>
<feature type="compositionally biased region" description="Basic and acidic residues" evidence="10">
    <location>
        <begin position="609"/>
        <end position="619"/>
    </location>
</feature>
<reference evidence="12 13" key="1">
    <citation type="journal article" date="2011" name="Proc. Natl. Acad. Sci. U.S.A.">
        <title>Evolutionary erosion of yeast sex chromosomes by mating-type switching accidents.</title>
        <authorList>
            <person name="Gordon J.L."/>
            <person name="Armisen D."/>
            <person name="Proux-Wera E."/>
            <person name="Oheigeartaigh S.S."/>
            <person name="Byrne K.P."/>
            <person name="Wolfe K.H."/>
        </authorList>
    </citation>
    <scope>NUCLEOTIDE SEQUENCE [LARGE SCALE GENOMIC DNA]</scope>
    <source>
        <strain evidence="13">ATCC 76901 / BCRC 22586 / CBS 4309 / NBRC 1992 / NRRL Y-12630</strain>
    </source>
</reference>
<dbReference type="GO" id="GO:0006614">
    <property type="term" value="P:SRP-dependent cotranslational protein targeting to membrane"/>
    <property type="evidence" value="ECO:0007669"/>
    <property type="project" value="UniProtKB-UniRule"/>
</dbReference>
<feature type="compositionally biased region" description="Basic and acidic residues" evidence="10">
    <location>
        <begin position="576"/>
        <end position="589"/>
    </location>
</feature>